<dbReference type="InterPro" id="IPR042202">
    <property type="entry name" value="Duffy-ag-bd_sf"/>
</dbReference>
<feature type="domain" description="Duffy-antigen binding" evidence="5">
    <location>
        <begin position="1646"/>
        <end position="1840"/>
    </location>
</feature>
<evidence type="ECO:0000259" key="9">
    <source>
        <dbReference type="Pfam" id="PF21807"/>
    </source>
</evidence>
<evidence type="ECO:0000256" key="1">
    <source>
        <dbReference type="SAM" id="Coils"/>
    </source>
</evidence>
<dbReference type="InterPro" id="IPR041480">
    <property type="entry name" value="CIDR1_gamma"/>
</dbReference>
<evidence type="ECO:0000259" key="4">
    <source>
        <dbReference type="Pfam" id="PF03011"/>
    </source>
</evidence>
<dbReference type="Gene3D" id="1.20.1310.20">
    <property type="entry name" value="Duffy-antigen binding domain"/>
    <property type="match status" value="4"/>
</dbReference>
<dbReference type="InterPro" id="IPR008602">
    <property type="entry name" value="Duffy-antigen-binding"/>
</dbReference>
<feature type="domain" description="Plasmodium falciparum erythrocyte membrane protein 1 acidic terminal segment" evidence="6">
    <location>
        <begin position="2398"/>
        <end position="2732"/>
    </location>
</feature>
<evidence type="ECO:0000313" key="12">
    <source>
        <dbReference type="Proteomes" id="UP000054562"/>
    </source>
</evidence>
<evidence type="ECO:0000259" key="10">
    <source>
        <dbReference type="Pfam" id="PF22672"/>
    </source>
</evidence>
<dbReference type="Proteomes" id="UP000054562">
    <property type="component" value="Unassembled WGS sequence"/>
</dbReference>
<dbReference type="Pfam" id="PF03011">
    <property type="entry name" value="PFEMP"/>
    <property type="match status" value="2"/>
</dbReference>
<dbReference type="GO" id="GO:0016020">
    <property type="term" value="C:membrane"/>
    <property type="evidence" value="ECO:0007669"/>
    <property type="project" value="InterPro"/>
</dbReference>
<feature type="domain" description="Duffy-binding-like" evidence="10">
    <location>
        <begin position="1433"/>
        <end position="1551"/>
    </location>
</feature>
<dbReference type="FunFam" id="1.20.58.830:FF:000021">
    <property type="entry name" value="Erythrocyte membrane protein 1, PfEMP1"/>
    <property type="match status" value="1"/>
</dbReference>
<evidence type="ECO:0000259" key="8">
    <source>
        <dbReference type="Pfam" id="PF18562"/>
    </source>
</evidence>
<feature type="domain" description="Duffy-binding-like" evidence="10">
    <location>
        <begin position="1877"/>
        <end position="2023"/>
    </location>
</feature>
<feature type="domain" description="Duffy-antigen binding" evidence="5">
    <location>
        <begin position="105"/>
        <end position="272"/>
    </location>
</feature>
<dbReference type="Pfam" id="PF18562">
    <property type="entry name" value="CIDR1_gamma"/>
    <property type="match status" value="1"/>
</dbReference>
<feature type="domain" description="PfEMP1 CIDRalpha1" evidence="9">
    <location>
        <begin position="475"/>
        <end position="531"/>
    </location>
</feature>
<reference evidence="12" key="1">
    <citation type="submission" date="2015-07" db="EMBL/GenBank/DDBJ databases">
        <title>Annotation of Plasmodium falciparum IGH-CR14.</title>
        <authorList>
            <consortium name="The Broad Institute Genome Sequencing Platform"/>
            <person name="Volkman S.K."/>
            <person name="Neafsey D.E."/>
            <person name="Dash A.P."/>
            <person name="Chitnis C.E."/>
            <person name="Hartl D.L."/>
            <person name="Young S.K."/>
            <person name="Zeng Q."/>
            <person name="Koehrsen M."/>
            <person name="Alvarado L."/>
            <person name="Berlin A."/>
            <person name="Borenstein D."/>
            <person name="Chapman S.B."/>
            <person name="Chen Z."/>
            <person name="Engels R."/>
            <person name="Freedman E."/>
            <person name="Gellesch M."/>
            <person name="Goldberg J."/>
            <person name="Griggs A."/>
            <person name="Gujja S."/>
            <person name="Heilman E.R."/>
            <person name="Heiman D.I."/>
            <person name="Howarth C."/>
            <person name="Jen D."/>
            <person name="Larson L."/>
            <person name="Mehta T."/>
            <person name="Neiman D."/>
            <person name="Park D."/>
            <person name="Pearson M."/>
            <person name="Roberts A."/>
            <person name="Saif S."/>
            <person name="Shea T."/>
            <person name="Shenoy N."/>
            <person name="Sisk P."/>
            <person name="Stolte C."/>
            <person name="Sykes S."/>
            <person name="Walk T."/>
            <person name="White J."/>
            <person name="Yandava C."/>
            <person name="Haas B."/>
            <person name="Henn M.R."/>
            <person name="Nusbaum C."/>
            <person name="Birren B."/>
        </authorList>
    </citation>
    <scope>NUCLEOTIDE SEQUENCE [LARGE SCALE GENOMIC DNA]</scope>
    <source>
        <strain evidence="12">IGH-CR14</strain>
    </source>
</reference>
<feature type="domain" description="Duffy-binding-like" evidence="4">
    <location>
        <begin position="544"/>
        <end position="687"/>
    </location>
</feature>
<feature type="domain" description="Duffy-binding-like" evidence="10">
    <location>
        <begin position="276"/>
        <end position="434"/>
    </location>
</feature>
<dbReference type="FunFam" id="1.20.58.830:FF:000005">
    <property type="entry name" value="Erythrocyte membrane protein 1, PfEMP1"/>
    <property type="match status" value="1"/>
</dbReference>
<dbReference type="EMBL" id="GG665278">
    <property type="protein sequence ID" value="KNG77255.1"/>
    <property type="molecule type" value="Genomic_DNA"/>
</dbReference>
<dbReference type="Gene3D" id="1.20.58.830">
    <property type="match status" value="4"/>
</dbReference>
<dbReference type="Pfam" id="PF22672">
    <property type="entry name" value="DBL_C"/>
    <property type="match status" value="3"/>
</dbReference>
<feature type="transmembrane region" description="Helical" evidence="3">
    <location>
        <begin position="2392"/>
        <end position="2414"/>
    </location>
</feature>
<dbReference type="Pfam" id="PF05424">
    <property type="entry name" value="Duffy_binding"/>
    <property type="match status" value="4"/>
</dbReference>
<feature type="coiled-coil region" evidence="1">
    <location>
        <begin position="1038"/>
        <end position="1065"/>
    </location>
</feature>
<dbReference type="InterPro" id="IPR029211">
    <property type="entry name" value="PfEMP1_ATS"/>
</dbReference>
<dbReference type="FunFam" id="1.10.1900.40:FF:000001">
    <property type="entry name" value="Erythrocyte membrane protein 1"/>
    <property type="match status" value="1"/>
</dbReference>
<feature type="domain" description="Duffy-binding-like" evidence="4">
    <location>
        <begin position="2133"/>
        <end position="2274"/>
    </location>
</feature>
<evidence type="ECO:0000259" key="5">
    <source>
        <dbReference type="Pfam" id="PF05424"/>
    </source>
</evidence>
<keyword evidence="3" id="KW-0812">Transmembrane</keyword>
<dbReference type="GO" id="GO:0046789">
    <property type="term" value="F:host cell surface receptor binding"/>
    <property type="evidence" value="ECO:0007669"/>
    <property type="project" value="InterPro"/>
</dbReference>
<evidence type="ECO:0000256" key="2">
    <source>
        <dbReference type="SAM" id="MobiDB-lite"/>
    </source>
</evidence>
<dbReference type="Pfam" id="PF15445">
    <property type="entry name" value="ATS"/>
    <property type="match status" value="1"/>
</dbReference>
<feature type="compositionally biased region" description="Basic and acidic residues" evidence="2">
    <location>
        <begin position="2352"/>
        <end position="2366"/>
    </location>
</feature>
<feature type="compositionally biased region" description="Acidic residues" evidence="2">
    <location>
        <begin position="698"/>
        <end position="707"/>
    </location>
</feature>
<feature type="compositionally biased region" description="Acidic residues" evidence="2">
    <location>
        <begin position="2283"/>
        <end position="2302"/>
    </location>
</feature>
<accession>A0A0L1IDF9</accession>
<evidence type="ECO:0000259" key="6">
    <source>
        <dbReference type="Pfam" id="PF15445"/>
    </source>
</evidence>
<name>A0A0L1IDF9_PLAFA</name>
<dbReference type="InterPro" id="IPR004258">
    <property type="entry name" value="DBL"/>
</dbReference>
<feature type="domain" description="Plasmodium falciparum erythrocyte membrane protein-1 N-terminal segment" evidence="7">
    <location>
        <begin position="11"/>
        <end position="44"/>
    </location>
</feature>
<sequence length="2792" mass="322829">MAPAQGGTDKSAKEVLDEIGGTIQKGVHRSAVDYINDLQGDLSKVRFKDEKIDTQNICNLDHTKHTNVSWGVVHPCDNRLANLFSEESASQCSTSRISGNDNNSGSCAPYRKLQLCDYNLERITDTNTTNTNNLLVDVLLAAKHEGDSLSKYIKEHPEIIPKSNICTVLARSFADIGDIIRGKDLYVGNRKEREKEKLQTNLKNIFEKLKSSNPQLTNVSLEKIREYWWALNRREVWKAIICSAPEDAKYFRKTACGGGTSPTQDYVPQFLRWFEEWAEEFCRIKQLKLKKLEKECRGMGEDDKKRYCSRNGYDCTGTIRRRNIFRPDPECTNCLFECNHYQDWIDNKMEEFKKQKQKCENEIYKTSRTNKKSNNNVNVMYYDDFYKELQGKYKSTDMFLNSLNEETKCKSIEQIDKESKIDFKDSEKTFSASKYCKPCPECGVKKENGEFKVRGHNEKECEVTSDNSIPNVVPTAIDVLYSGVERKHISEKLKEFCTKDNVSIIKENEKWECYYKSSVDNKCIMQTNSQKVEGHSKIMKFDEFFTFWVTYMLNDCIDWKKKITKCINNGIKWRCKYGCKGNCKCFEKWVKKKQDEWNHIKKQYEKQTDLVNKHHFGIREIYLVEQFFPLIKKAYGNEDAIEKIQEFLDKKSKQEDDEIEDKRDIIDILLEHELDEATECISNNPDDEKCPEQSKEEQDSEDEDDDETPRAPNPCVDKNDSQPTKTVSYIARQLHRRAKAQMTKNSVVDGDNKLVGNISKAKFRDGGDGKGLDKDICNIDTKYSNDSRGSKGEPCTGKDGSKEGVRMKIGNGWTHVEENQKLYKDFYLPPRRQHMCTSNLENLDVGSVTKGGKAIHSLLGDVLLTAKMDADEIIKRYKHQNNIQLTDSKHLETMCRAVRYSFADLGDIIRGRDMWDEDSGAKHMENNFKKIFEKIKKHPEIQGKYNTDGPPYKQLREDWWLANRSQIWKAMQCAYSGGKCSGMPVDDYIPQRLRWMTEWAEWYCKEQSMLYNKLVADCGDCMKKGEGGKECMNGSGECRKCKQACEEYKKKIKKWEDQWNNMQVQNTILYHLAKTTSRDGIDAYAYAVGDKDKPVVAFLQKLQEANKSSASKRSKRHITIVDPSSTPKTPYSTAAGYIHQELQQVGCNTQKEFCKNGNGEKYTFENPPPLYKDACNCENNTRPPVPPKKKEDACDIMDKLYRTSNNGKHAINSCYPKNYNGWTCETDKFENGHDGACMPPRRQSLCIHNLENNIIGTEIKEDDLREAFIKCASAETFLLWKKYKEDKKKEQKTGTTTKPDEVVQIQLESGTIPDDFKRRMFYTFGDYRDLCIGTDISSKKVTTVGVGKVKINIDAVFQKMKRTTAEQRENWWDGIKEDVWKGMLCALEKAGDDKVKFTDNPAYNYETVTFSGDNSHTLEEFTTRPQFLRWMTEWGEHFCREHKVEKGKLAAKCGDCAVDPDDGSKCDGECGECQEQCQAYKRWIKTWQDNYKKQKQRYTEVKDNPQYNNDNDVLGTTHAYEYLNKKLEKICQSEITSVNCEYKCMEQASSQNGKHMPESLDDTPNEYKDRCTCKDKEAPTPRPSDPPAKEEEQQEGACTIVDNIFKDEDDDYFKEACRQKYKGGKEIDTQWKCTTNKTKKGGQDEVCIPPRRQKLYVYNLTQLKDTSSQTELRRAFVQCAAIETFLAWHKYKMDKKQTQQQNGVGGLPLSVFGFGIGFDEEDTTIEEDPQEQLNGGDIPDQFKRQMFYTFGDYRDILFGKDVGNGNDIEEVKNKIKTVFQNSTDPDEQNDNEREKWWEQHGKDIWKGMVCVLSYDTDSKQIKQDVQDKLVGSKSGNKYDYTNVSFSGGFNSDKNAATITTKLEEFSRRPTFFRWLEEWGEEFCKKRTYKLKRIKDECRSDKYGKRYSSGDGEDCQNMLREDYNIVPDLEYPGCGKSCKSYKDWINTKKKEFKKHEEKYKMEISNNKSNSDNTYHIEFYKNIKTTNHTATQFLASLKEGSCCNNNNGENKINFNEQGEIFGHAKLCAPCPVFGVKRNKDDWINITDKTCKGKKFTEENIKNNKNRNEKVHMLVIDNSTKDFAEELEVCRDKGIFDGIRKDEWSCGYVCDVDICDLESVKEGMDDQKNIQIRAVLKQWLENFLKDYNKINDKISQCNKNGKESICINKCKNKCVCAEKWVDEKLKEWEKVKKRFFDQYHINDSQVYEVKSFLSKNIFSSGVQNILDEVKDSETLQKSAGCTNSASTKEQKCEKKDVITILIDRFKEKITSCKNQPDDGTHSNCDDSLEPLDPETPDEQPEEDPDTSTTSVVPHICEQFVAPEPQPPAPPAQDRTSEDASTEEKEEVPASPAPSEEVKPPEEVVPEKKGPPAPPKKPSTPRRRPREITRSILPEMVSISAFPLSVGIAFAALSYFLLKKKTKSTIDLLRVINIPKGDYGIPTMKSKNRYIPYASDRYKGKTYIYMEGDSDSGHYYEDTTDITSSESEYEEFDINDIYVPGSSKYKTLIEVVLEPSKRDTMNTQNDIPLNDKLDSNKLTDEEWNQLKQDFISNISQNSQMDLPKNNISGNIQMDTHPHVNILDDSMQEKPFITSIHDRNLHNGEEVSYNLNLDDHKNMNFSTNHDNIPPKNDQNDLYTGIDLINDSISGNHNVNIYDELLKRKENELFGTNHTKHTTTNIVAKQTHNDPIVNQINLFHKWLDRHRNMCEQWDKNKKEELLDKLNEEWNKENKNNNDMEKYCEPYYNDIYEDDIYYDVDDDKDSVDDKSPVDSNNAYLSNEEQIEMNFVNNKTNELF</sequence>
<feature type="domain" description="Duffy-antigen binding" evidence="5">
    <location>
        <begin position="1235"/>
        <end position="1399"/>
    </location>
</feature>
<dbReference type="InterPro" id="IPR029210">
    <property type="entry name" value="PfEMP1_NTS"/>
</dbReference>
<proteinExistence type="predicted"/>
<gene>
    <name evidence="11" type="ORF">PFMG_03354</name>
</gene>
<keyword evidence="3" id="KW-0472">Membrane</keyword>
<dbReference type="SUPFAM" id="SSF140924">
    <property type="entry name" value="Duffy binding domain-like"/>
    <property type="match status" value="6"/>
</dbReference>
<keyword evidence="1" id="KW-0175">Coiled coil</keyword>
<protein>
    <submittedName>
        <fullName evidence="11">Erythrocyte membrane protein 1</fullName>
    </submittedName>
</protein>
<evidence type="ECO:0000313" key="11">
    <source>
        <dbReference type="EMBL" id="KNG77255.1"/>
    </source>
</evidence>
<feature type="region of interest" description="Disordered" evidence="2">
    <location>
        <begin position="677"/>
        <end position="725"/>
    </location>
</feature>
<dbReference type="Gene3D" id="1.20.58.1930">
    <property type="match status" value="2"/>
</dbReference>
<keyword evidence="3" id="KW-1133">Transmembrane helix</keyword>
<dbReference type="InterPro" id="IPR049158">
    <property type="entry name" value="PfEMP1_CIDRalpha1_dom"/>
</dbReference>
<dbReference type="Gene3D" id="1.10.1900.40">
    <property type="entry name" value="Acidic terminal segments, variant surface antigen of PfEMP1"/>
    <property type="match status" value="2"/>
</dbReference>
<reference evidence="12" key="2">
    <citation type="submission" date="2015-07" db="EMBL/GenBank/DDBJ databases">
        <title>The genome sequence of Plasmodium falciparum IGH-CR14.</title>
        <authorList>
            <consortium name="The Broad Institute Genome Sequencing Platform"/>
            <person name="Volkman S.K."/>
            <person name="Neafsey D.E."/>
            <person name="Dash A.P."/>
            <person name="Chitnis C.E."/>
            <person name="Hartl D.L."/>
            <person name="Young S.K."/>
            <person name="Kodira C.D."/>
            <person name="Zeng Q."/>
            <person name="Koehrsen M."/>
            <person name="Godfrey P."/>
            <person name="Alvarado L."/>
            <person name="Berlin A."/>
            <person name="Borenstein D."/>
            <person name="Chen Z."/>
            <person name="Engels R."/>
            <person name="Freedman E."/>
            <person name="Gellesch M."/>
            <person name="Goldberg J."/>
            <person name="Griggs A."/>
            <person name="Gujja S."/>
            <person name="Heiman D."/>
            <person name="Hepburn T."/>
            <person name="Howarth C."/>
            <person name="Jen D."/>
            <person name="Larson L."/>
            <person name="Lewis B."/>
            <person name="Mehta T."/>
            <person name="Park D."/>
            <person name="Pearson M."/>
            <person name="Roberts A."/>
            <person name="Saif S."/>
            <person name="Shea T."/>
            <person name="Shenoy N."/>
            <person name="Sisk P."/>
            <person name="Stolte C."/>
            <person name="Sykes S."/>
            <person name="Walk T."/>
            <person name="White J."/>
            <person name="Yandava C."/>
            <person name="Wirth D.F."/>
            <person name="Nusbaum C."/>
            <person name="Birren B."/>
        </authorList>
    </citation>
    <scope>NUCLEOTIDE SEQUENCE [LARGE SCALE GENOMIC DNA]</scope>
    <source>
        <strain evidence="12">IGH-CR14</strain>
    </source>
</reference>
<feature type="compositionally biased region" description="Basic and acidic residues" evidence="2">
    <location>
        <begin position="2268"/>
        <end position="2281"/>
    </location>
</feature>
<dbReference type="InterPro" id="IPR054595">
    <property type="entry name" value="DBL_C"/>
</dbReference>
<organism evidence="11 12">
    <name type="scientific">Plasmodium falciparum IGH-CR14</name>
    <dbReference type="NCBI Taxonomy" id="580059"/>
    <lineage>
        <taxon>Eukaryota</taxon>
        <taxon>Sar</taxon>
        <taxon>Alveolata</taxon>
        <taxon>Apicomplexa</taxon>
        <taxon>Aconoidasida</taxon>
        <taxon>Haemosporida</taxon>
        <taxon>Plasmodiidae</taxon>
        <taxon>Plasmodium</taxon>
        <taxon>Plasmodium (Laverania)</taxon>
    </lineage>
</organism>
<dbReference type="FunFam" id="1.20.58.1930:FF:000001">
    <property type="entry name" value="Erythrocyte membrane protein 1, PfEMP1"/>
    <property type="match status" value="1"/>
</dbReference>
<dbReference type="Pfam" id="PF21807">
    <property type="entry name" value="PfEMP1_CIDRalpha1_dom"/>
    <property type="match status" value="1"/>
</dbReference>
<feature type="region of interest" description="Disordered" evidence="2">
    <location>
        <begin position="1106"/>
        <end position="1126"/>
    </location>
</feature>
<evidence type="ECO:0000256" key="3">
    <source>
        <dbReference type="SAM" id="Phobius"/>
    </source>
</evidence>
<feature type="compositionally biased region" description="Basic and acidic residues" evidence="2">
    <location>
        <begin position="686"/>
        <end position="697"/>
    </location>
</feature>
<dbReference type="InterPro" id="IPR044932">
    <property type="entry name" value="PfEMP1_ATS_sf"/>
</dbReference>
<feature type="domain" description="Cysteine-rich interdomain region 1 gamma" evidence="8">
    <location>
        <begin position="2065"/>
        <end position="2115"/>
    </location>
</feature>
<feature type="domain" description="Duffy-antigen binding" evidence="5">
    <location>
        <begin position="826"/>
        <end position="994"/>
    </location>
</feature>
<dbReference type="Pfam" id="PF15447">
    <property type="entry name" value="NTS"/>
    <property type="match status" value="1"/>
</dbReference>
<feature type="region of interest" description="Disordered" evidence="2">
    <location>
        <begin position="1571"/>
        <end position="1595"/>
    </location>
</feature>
<feature type="region of interest" description="Disordered" evidence="2">
    <location>
        <begin position="2268"/>
        <end position="2385"/>
    </location>
</feature>
<evidence type="ECO:0000259" key="7">
    <source>
        <dbReference type="Pfam" id="PF15447"/>
    </source>
</evidence>